<dbReference type="PANTHER" id="PTHR30590">
    <property type="entry name" value="INNER MEMBRANE PROTEIN"/>
    <property type="match status" value="1"/>
</dbReference>
<reference evidence="4" key="2">
    <citation type="journal article" date="2020" name="Int. J. Syst. Evol. Microbiol.">
        <title>Genomic insights into a novel species Rhodoferax aquaticus sp. nov., isolated from freshwater.</title>
        <authorList>
            <person name="Li T."/>
            <person name="Zhuo Y."/>
            <person name="Jin C.Z."/>
            <person name="Wu X."/>
            <person name="Ko S.R."/>
            <person name="Jin F.J."/>
            <person name="Ahn C.Y."/>
            <person name="Oh H.M."/>
            <person name="Lee H.G."/>
            <person name="Jin L."/>
        </authorList>
    </citation>
    <scope>NUCLEOTIDE SEQUENCE [LARGE SCALE GENOMIC DNA]</scope>
    <source>
        <strain evidence="4">Gr-4</strain>
    </source>
</reference>
<dbReference type="InterPro" id="IPR052529">
    <property type="entry name" value="Bact_Transport_Assoc"/>
</dbReference>
<protein>
    <submittedName>
        <fullName evidence="3">DUF1624 domain-containing protein</fullName>
    </submittedName>
</protein>
<proteinExistence type="predicted"/>
<keyword evidence="1" id="KW-0472">Membrane</keyword>
<feature type="transmembrane region" description="Helical" evidence="1">
    <location>
        <begin position="125"/>
        <end position="143"/>
    </location>
</feature>
<dbReference type="PANTHER" id="PTHR30590:SF3">
    <property type="entry name" value="HYPOTHETICAL MEMBRANE SPANNING PROTEIN"/>
    <property type="match status" value="1"/>
</dbReference>
<reference evidence="4" key="1">
    <citation type="submission" date="2019-02" db="EMBL/GenBank/DDBJ databases">
        <title>Complete genome sequence of Rhodoferax sp. Gr-4.</title>
        <authorList>
            <person name="Jin L."/>
        </authorList>
    </citation>
    <scope>NUCLEOTIDE SEQUENCE [LARGE SCALE GENOMIC DNA]</scope>
    <source>
        <strain evidence="4">Gr-4</strain>
    </source>
</reference>
<feature type="domain" description="DUF418" evidence="2">
    <location>
        <begin position="190"/>
        <end position="346"/>
    </location>
</feature>
<dbReference type="AlphaFoldDB" id="A0A515EJX4"/>
<dbReference type="KEGG" id="rhg:EXZ61_01550"/>
<feature type="transmembrane region" description="Helical" evidence="1">
    <location>
        <begin position="81"/>
        <end position="98"/>
    </location>
</feature>
<feature type="transmembrane region" description="Helical" evidence="1">
    <location>
        <begin position="311"/>
        <end position="330"/>
    </location>
</feature>
<feature type="transmembrane region" description="Helical" evidence="1">
    <location>
        <begin position="51"/>
        <end position="69"/>
    </location>
</feature>
<keyword evidence="1" id="KW-0812">Transmembrane</keyword>
<feature type="transmembrane region" description="Helical" evidence="1">
    <location>
        <begin position="12"/>
        <end position="31"/>
    </location>
</feature>
<dbReference type="InterPro" id="IPR007349">
    <property type="entry name" value="DUF418"/>
</dbReference>
<evidence type="ECO:0000313" key="3">
    <source>
        <dbReference type="EMBL" id="QDL52961.1"/>
    </source>
</evidence>
<dbReference type="Pfam" id="PF04235">
    <property type="entry name" value="DUF418"/>
    <property type="match status" value="1"/>
</dbReference>
<dbReference type="Proteomes" id="UP000317365">
    <property type="component" value="Chromosome"/>
</dbReference>
<feature type="transmembrane region" description="Helical" evidence="1">
    <location>
        <begin position="202"/>
        <end position="223"/>
    </location>
</feature>
<dbReference type="EMBL" id="CP036282">
    <property type="protein sequence ID" value="QDL52961.1"/>
    <property type="molecule type" value="Genomic_DNA"/>
</dbReference>
<evidence type="ECO:0000313" key="4">
    <source>
        <dbReference type="Proteomes" id="UP000317365"/>
    </source>
</evidence>
<accession>A0A515EJX4</accession>
<sequence length="347" mass="37573">MGTAHTARIVGLDLARCLALVGMVMVNFRLAMGVDTGQPSGLLALFNAVQGRSAATFVVLAGIGLALGVRQLDYGAAVHQTLRRSAFLLLVGLLNSLIFPADIIHYYAVYFVCGIALLPLSHRALLAVAAAVTLGFPVLAMVWDYNLGWNWATLDYVDFWTLGGFFRHLLFNGWHPVVPWLAFLLWGLFLARTALHTARVQWAMVVGGAALAACAHAVSAQAIAWWPQHAQWLGIAPLPPMPLYTLAGAGVASCVIGLCLVLGQRWGKSAVVRVVLPAGRMTLTLYIAHIVLGMGTLEAMGWLRGQSLHQVAWAAGVYCALAIAFAWVWAQRFRLGPLEWLMRRLTA</sequence>
<feature type="transmembrane region" description="Helical" evidence="1">
    <location>
        <begin position="177"/>
        <end position="195"/>
    </location>
</feature>
<keyword evidence="1" id="KW-1133">Transmembrane helix</keyword>
<evidence type="ECO:0000259" key="2">
    <source>
        <dbReference type="Pfam" id="PF04235"/>
    </source>
</evidence>
<feature type="transmembrane region" description="Helical" evidence="1">
    <location>
        <begin position="104"/>
        <end position="120"/>
    </location>
</feature>
<keyword evidence="4" id="KW-1185">Reference proteome</keyword>
<name>A0A515EJX4_9BURK</name>
<dbReference type="RefSeq" id="WP_142808414.1">
    <property type="nucleotide sequence ID" value="NZ_CP036282.1"/>
</dbReference>
<feature type="transmembrane region" description="Helical" evidence="1">
    <location>
        <begin position="243"/>
        <end position="262"/>
    </location>
</feature>
<organism evidence="3 4">
    <name type="scientific">Rhodoferax aquaticus</name>
    <dbReference type="NCBI Taxonomy" id="2527691"/>
    <lineage>
        <taxon>Bacteria</taxon>
        <taxon>Pseudomonadati</taxon>
        <taxon>Pseudomonadota</taxon>
        <taxon>Betaproteobacteria</taxon>
        <taxon>Burkholderiales</taxon>
        <taxon>Comamonadaceae</taxon>
        <taxon>Rhodoferax</taxon>
    </lineage>
</organism>
<evidence type="ECO:0000256" key="1">
    <source>
        <dbReference type="SAM" id="Phobius"/>
    </source>
</evidence>
<gene>
    <name evidence="3" type="ORF">EXZ61_01550</name>
</gene>